<keyword evidence="2" id="KW-1185">Reference proteome</keyword>
<evidence type="ECO:0000313" key="2">
    <source>
        <dbReference type="Proteomes" id="UP000019140"/>
    </source>
</evidence>
<dbReference type="HOGENOM" id="CLU_2521436_0_0_7"/>
<sequence>MGLLGRSTGDRDGAVVVWGGLVMLAAEPIPQDERPTWLERAKQKLREQGTPWLEACVPVVRSLAFKLRGLGIPVYPEAETALGR</sequence>
<reference evidence="1 2" key="1">
    <citation type="journal article" date="2014" name="Nature">
        <title>An environmental bacterial taxon with a large and distinct metabolic repertoire.</title>
        <authorList>
            <person name="Wilson M.C."/>
            <person name="Mori T."/>
            <person name="Ruckert C."/>
            <person name="Uria A.R."/>
            <person name="Helf M.J."/>
            <person name="Takada K."/>
            <person name="Gernert C."/>
            <person name="Steffens U.A."/>
            <person name="Heycke N."/>
            <person name="Schmitt S."/>
            <person name="Rinke C."/>
            <person name="Helfrich E.J."/>
            <person name="Brachmann A.O."/>
            <person name="Gurgui C."/>
            <person name="Wakimoto T."/>
            <person name="Kracht M."/>
            <person name="Crusemann M."/>
            <person name="Hentschel U."/>
            <person name="Abe I."/>
            <person name="Matsunaga S."/>
            <person name="Kalinowski J."/>
            <person name="Takeyama H."/>
            <person name="Piel J."/>
        </authorList>
    </citation>
    <scope>NUCLEOTIDE SEQUENCE [LARGE SCALE GENOMIC DNA]</scope>
    <source>
        <strain evidence="2">TSY2</strain>
    </source>
</reference>
<proteinExistence type="predicted"/>
<evidence type="ECO:0000313" key="1">
    <source>
        <dbReference type="EMBL" id="ETX04781.1"/>
    </source>
</evidence>
<accession>W4M4E1</accession>
<comment type="caution">
    <text evidence="1">The sequence shown here is derived from an EMBL/GenBank/DDBJ whole genome shotgun (WGS) entry which is preliminary data.</text>
</comment>
<dbReference type="Proteomes" id="UP000019140">
    <property type="component" value="Unassembled WGS sequence"/>
</dbReference>
<dbReference type="EMBL" id="AZHX01001125">
    <property type="protein sequence ID" value="ETX04781.1"/>
    <property type="molecule type" value="Genomic_DNA"/>
</dbReference>
<organism evidence="1 2">
    <name type="scientific">Candidatus Entotheonella gemina</name>
    <dbReference type="NCBI Taxonomy" id="1429439"/>
    <lineage>
        <taxon>Bacteria</taxon>
        <taxon>Pseudomonadati</taxon>
        <taxon>Nitrospinota/Tectimicrobiota group</taxon>
        <taxon>Candidatus Tectimicrobiota</taxon>
        <taxon>Candidatus Entotheonellia</taxon>
        <taxon>Candidatus Entotheonellales</taxon>
        <taxon>Candidatus Entotheonellaceae</taxon>
        <taxon>Candidatus Entotheonella</taxon>
    </lineage>
</organism>
<protein>
    <submittedName>
        <fullName evidence="1">Uncharacterized protein</fullName>
    </submittedName>
</protein>
<gene>
    <name evidence="1" type="ORF">ETSY2_26840</name>
</gene>
<name>W4M4E1_9BACT</name>
<dbReference type="AlphaFoldDB" id="W4M4E1"/>